<dbReference type="SMART" id="SM00347">
    <property type="entry name" value="HTH_MARR"/>
    <property type="match status" value="1"/>
</dbReference>
<evidence type="ECO:0000259" key="4">
    <source>
        <dbReference type="PROSITE" id="PS50995"/>
    </source>
</evidence>
<evidence type="ECO:0000313" key="5">
    <source>
        <dbReference type="EMBL" id="MFC5589643.1"/>
    </source>
</evidence>
<evidence type="ECO:0000256" key="1">
    <source>
        <dbReference type="ARBA" id="ARBA00023015"/>
    </source>
</evidence>
<evidence type="ECO:0000313" key="6">
    <source>
        <dbReference type="Proteomes" id="UP001596109"/>
    </source>
</evidence>
<keyword evidence="6" id="KW-1185">Reference proteome</keyword>
<evidence type="ECO:0000256" key="3">
    <source>
        <dbReference type="ARBA" id="ARBA00023163"/>
    </source>
</evidence>
<dbReference type="EMBL" id="JBHSNO010000005">
    <property type="protein sequence ID" value="MFC5589643.1"/>
    <property type="molecule type" value="Genomic_DNA"/>
</dbReference>
<dbReference type="PROSITE" id="PS50995">
    <property type="entry name" value="HTH_MARR_2"/>
    <property type="match status" value="1"/>
</dbReference>
<accession>A0ABW0TLG8</accession>
<keyword evidence="3" id="KW-0804">Transcription</keyword>
<keyword evidence="2" id="KW-0238">DNA-binding</keyword>
<name>A0ABW0TLG8_9BACL</name>
<dbReference type="Gene3D" id="1.10.10.10">
    <property type="entry name" value="Winged helix-like DNA-binding domain superfamily/Winged helix DNA-binding domain"/>
    <property type="match status" value="1"/>
</dbReference>
<reference evidence="6" key="1">
    <citation type="journal article" date="2019" name="Int. J. Syst. Evol. Microbiol.">
        <title>The Global Catalogue of Microorganisms (GCM) 10K type strain sequencing project: providing services to taxonomists for standard genome sequencing and annotation.</title>
        <authorList>
            <consortium name="The Broad Institute Genomics Platform"/>
            <consortium name="The Broad Institute Genome Sequencing Center for Infectious Disease"/>
            <person name="Wu L."/>
            <person name="Ma J."/>
        </authorList>
    </citation>
    <scope>NUCLEOTIDE SEQUENCE [LARGE SCALE GENOMIC DNA]</scope>
    <source>
        <strain evidence="6">CGMCC 4.1434</strain>
    </source>
</reference>
<dbReference type="SUPFAM" id="SSF46785">
    <property type="entry name" value="Winged helix' DNA-binding domain"/>
    <property type="match status" value="1"/>
</dbReference>
<dbReference type="PRINTS" id="PR00598">
    <property type="entry name" value="HTHMARR"/>
</dbReference>
<dbReference type="PANTHER" id="PTHR42756:SF1">
    <property type="entry name" value="TRANSCRIPTIONAL REPRESSOR OF EMRAB OPERON"/>
    <property type="match status" value="1"/>
</dbReference>
<dbReference type="InterPro" id="IPR036388">
    <property type="entry name" value="WH-like_DNA-bd_sf"/>
</dbReference>
<evidence type="ECO:0000256" key="2">
    <source>
        <dbReference type="ARBA" id="ARBA00023125"/>
    </source>
</evidence>
<protein>
    <submittedName>
        <fullName evidence="5">MarR family winged helix-turn-helix transcriptional regulator</fullName>
    </submittedName>
</protein>
<comment type="caution">
    <text evidence="5">The sequence shown here is derived from an EMBL/GenBank/DDBJ whole genome shotgun (WGS) entry which is preliminary data.</text>
</comment>
<feature type="domain" description="HTH marR-type" evidence="4">
    <location>
        <begin position="13"/>
        <end position="145"/>
    </location>
</feature>
<keyword evidence="1" id="KW-0805">Transcription regulation</keyword>
<dbReference type="InterPro" id="IPR000835">
    <property type="entry name" value="HTH_MarR-typ"/>
</dbReference>
<sequence>MNNTHNKMDYIIQFCACANLRKAARSVTQAYERKMESTGLKVTQYYMLVNIARHDKISISNLGDVMLLDQSTVTRNVNVLKNRGYVNIAKDISDSRTKSVSITEIGLAKLEEATPIWLQIQGKIEKDIGQEKYQDLLETLKKLQEFVEPYDR</sequence>
<dbReference type="PANTHER" id="PTHR42756">
    <property type="entry name" value="TRANSCRIPTIONAL REGULATOR, MARR"/>
    <property type="match status" value="1"/>
</dbReference>
<gene>
    <name evidence="5" type="ORF">ACFPRA_12125</name>
</gene>
<dbReference type="Pfam" id="PF12802">
    <property type="entry name" value="MarR_2"/>
    <property type="match status" value="1"/>
</dbReference>
<proteinExistence type="predicted"/>
<organism evidence="5 6">
    <name type="scientific">Sporosarcina soli</name>
    <dbReference type="NCBI Taxonomy" id="334736"/>
    <lineage>
        <taxon>Bacteria</taxon>
        <taxon>Bacillati</taxon>
        <taxon>Bacillota</taxon>
        <taxon>Bacilli</taxon>
        <taxon>Bacillales</taxon>
        <taxon>Caryophanaceae</taxon>
        <taxon>Sporosarcina</taxon>
    </lineage>
</organism>
<dbReference type="InterPro" id="IPR036390">
    <property type="entry name" value="WH_DNA-bd_sf"/>
</dbReference>
<dbReference type="Proteomes" id="UP001596109">
    <property type="component" value="Unassembled WGS sequence"/>
</dbReference>
<dbReference type="RefSeq" id="WP_381434636.1">
    <property type="nucleotide sequence ID" value="NZ_JBHSNO010000005.1"/>
</dbReference>